<keyword evidence="2" id="KW-1185">Reference proteome</keyword>
<accession>A0AA38CMQ3</accession>
<evidence type="ECO:0000313" key="2">
    <source>
        <dbReference type="Proteomes" id="UP000824469"/>
    </source>
</evidence>
<organism evidence="1 2">
    <name type="scientific">Taxus chinensis</name>
    <name type="common">Chinese yew</name>
    <name type="synonym">Taxus wallichiana var. chinensis</name>
    <dbReference type="NCBI Taxonomy" id="29808"/>
    <lineage>
        <taxon>Eukaryota</taxon>
        <taxon>Viridiplantae</taxon>
        <taxon>Streptophyta</taxon>
        <taxon>Embryophyta</taxon>
        <taxon>Tracheophyta</taxon>
        <taxon>Spermatophyta</taxon>
        <taxon>Pinopsida</taxon>
        <taxon>Pinidae</taxon>
        <taxon>Conifers II</taxon>
        <taxon>Cupressales</taxon>
        <taxon>Taxaceae</taxon>
        <taxon>Taxus</taxon>
    </lineage>
</organism>
<protein>
    <submittedName>
        <fullName evidence="1">Uncharacterized protein</fullName>
    </submittedName>
</protein>
<name>A0AA38CMQ3_TAXCH</name>
<proteinExistence type="predicted"/>
<dbReference type="EMBL" id="JAHRHJ020000008">
    <property type="protein sequence ID" value="KAH9304536.1"/>
    <property type="molecule type" value="Genomic_DNA"/>
</dbReference>
<dbReference type="Proteomes" id="UP000824469">
    <property type="component" value="Unassembled WGS sequence"/>
</dbReference>
<comment type="caution">
    <text evidence="1">The sequence shown here is derived from an EMBL/GenBank/DDBJ whole genome shotgun (WGS) entry which is preliminary data.</text>
</comment>
<feature type="non-terminal residue" evidence="1">
    <location>
        <position position="1"/>
    </location>
</feature>
<evidence type="ECO:0000313" key="1">
    <source>
        <dbReference type="EMBL" id="KAH9304536.1"/>
    </source>
</evidence>
<sequence>MVPWFFLALQIELHHLTRFCLPYFLNAELDTMFSSMVFSTLISDVFEPLYFRNL</sequence>
<dbReference type="AlphaFoldDB" id="A0AA38CMQ3"/>
<gene>
    <name evidence="1" type="ORF">KI387_008940</name>
</gene>
<reference evidence="1 2" key="1">
    <citation type="journal article" date="2021" name="Nat. Plants">
        <title>The Taxus genome provides insights into paclitaxel biosynthesis.</title>
        <authorList>
            <person name="Xiong X."/>
            <person name="Gou J."/>
            <person name="Liao Q."/>
            <person name="Li Y."/>
            <person name="Zhou Q."/>
            <person name="Bi G."/>
            <person name="Li C."/>
            <person name="Du R."/>
            <person name="Wang X."/>
            <person name="Sun T."/>
            <person name="Guo L."/>
            <person name="Liang H."/>
            <person name="Lu P."/>
            <person name="Wu Y."/>
            <person name="Zhang Z."/>
            <person name="Ro D.K."/>
            <person name="Shang Y."/>
            <person name="Huang S."/>
            <person name="Yan J."/>
        </authorList>
    </citation>
    <scope>NUCLEOTIDE SEQUENCE [LARGE SCALE GENOMIC DNA]</scope>
    <source>
        <strain evidence="1">Ta-2019</strain>
    </source>
</reference>
<feature type="non-terminal residue" evidence="1">
    <location>
        <position position="54"/>
    </location>
</feature>